<dbReference type="STRING" id="399550.Smar_0011"/>
<keyword evidence="4" id="KW-1185">Reference proteome</keyword>
<dbReference type="InterPro" id="IPR036188">
    <property type="entry name" value="FAD/NAD-bd_sf"/>
</dbReference>
<dbReference type="InterPro" id="IPR051691">
    <property type="entry name" value="Metab_Enz_Cyan_OpOx_G3PDH"/>
</dbReference>
<dbReference type="InterPro" id="IPR036010">
    <property type="entry name" value="2Fe-2S_ferredoxin-like_sf"/>
</dbReference>
<protein>
    <submittedName>
        <fullName evidence="3">FAD-dependent pyridine nucleotide-disulphide oxidoreductase</fullName>
    </submittedName>
</protein>
<keyword evidence="1" id="KW-0560">Oxidoreductase</keyword>
<dbReference type="Gene3D" id="3.10.20.440">
    <property type="entry name" value="2Fe-2S iron-sulphur cluster binding domain, sarcosine oxidase, alpha subunit, N-terminal domain"/>
    <property type="match status" value="1"/>
</dbReference>
<name>A3DKG5_STAMF</name>
<dbReference type="EMBL" id="CP000575">
    <property type="protein sequence ID" value="ABN69125.1"/>
    <property type="molecule type" value="Genomic_DNA"/>
</dbReference>
<dbReference type="GO" id="GO:0016491">
    <property type="term" value="F:oxidoreductase activity"/>
    <property type="evidence" value="ECO:0007669"/>
    <property type="project" value="UniProtKB-KW"/>
</dbReference>
<dbReference type="GO" id="GO:0051537">
    <property type="term" value="F:2 iron, 2 sulfur cluster binding"/>
    <property type="evidence" value="ECO:0007669"/>
    <property type="project" value="InterPro"/>
</dbReference>
<dbReference type="Pfam" id="PF13510">
    <property type="entry name" value="Fer2_4"/>
    <property type="match status" value="1"/>
</dbReference>
<dbReference type="PROSITE" id="PS00197">
    <property type="entry name" value="2FE2S_FER_1"/>
    <property type="match status" value="1"/>
</dbReference>
<dbReference type="PRINTS" id="PR00411">
    <property type="entry name" value="PNDRDTASEI"/>
</dbReference>
<evidence type="ECO:0000259" key="2">
    <source>
        <dbReference type="Pfam" id="PF07992"/>
    </source>
</evidence>
<dbReference type="RefSeq" id="WP_011838316.1">
    <property type="nucleotide sequence ID" value="NC_009033.1"/>
</dbReference>
<gene>
    <name evidence="3" type="ordered locus">Smar_0011</name>
</gene>
<dbReference type="SUPFAM" id="SSF54292">
    <property type="entry name" value="2Fe-2S ferredoxin-like"/>
    <property type="match status" value="1"/>
</dbReference>
<dbReference type="KEGG" id="smr:Smar_0011"/>
<dbReference type="AlphaFoldDB" id="A3DKG5"/>
<dbReference type="PANTHER" id="PTHR42949">
    <property type="entry name" value="ANAEROBIC GLYCEROL-3-PHOSPHATE DEHYDROGENASE SUBUNIT B"/>
    <property type="match status" value="1"/>
</dbReference>
<reference evidence="4" key="1">
    <citation type="journal article" date="2009" name="BMC Genomics">
        <title>The complete genome sequence of Staphylothermus marinus reveals differences in sulfur metabolism among heterotrophic Crenarchaeota.</title>
        <authorList>
            <person name="Anderson I.J."/>
            <person name="Dharmarajan L."/>
            <person name="Rodriguez J."/>
            <person name="Hooper S."/>
            <person name="Porat I."/>
            <person name="Ulrich L.E."/>
            <person name="Elkins J.G."/>
            <person name="Mavromatis K."/>
            <person name="Sun H."/>
            <person name="Land M."/>
            <person name="Lapidus A."/>
            <person name="Lucas S."/>
            <person name="Barry K."/>
            <person name="Huber H."/>
            <person name="Zhulin I.B."/>
            <person name="Whitman W.B."/>
            <person name="Mukhopadhyay B."/>
            <person name="Woese C."/>
            <person name="Bristow J."/>
            <person name="Kyrpides N."/>
        </authorList>
    </citation>
    <scope>NUCLEOTIDE SEQUENCE [LARGE SCALE GENOMIC DNA]</scope>
    <source>
        <strain evidence="4">ATCC 43588 / DSM 3639 / JCM 9404 / F1</strain>
    </source>
</reference>
<evidence type="ECO:0000313" key="4">
    <source>
        <dbReference type="Proteomes" id="UP000000254"/>
    </source>
</evidence>
<dbReference type="eggNOG" id="arCOG01294">
    <property type="taxonomic scope" value="Archaea"/>
</dbReference>
<dbReference type="InterPro" id="IPR023753">
    <property type="entry name" value="FAD/NAD-binding_dom"/>
</dbReference>
<dbReference type="Gene3D" id="3.50.50.60">
    <property type="entry name" value="FAD/NAD(P)-binding domain"/>
    <property type="match status" value="2"/>
</dbReference>
<reference evidence="3 4" key="2">
    <citation type="journal article" date="2009" name="Stand. Genomic Sci.">
        <title>Complete genome sequence of Staphylothermus marinus Stetter and Fiala 1986 type strain F1.</title>
        <authorList>
            <person name="Anderson I.J."/>
            <person name="Sun H."/>
            <person name="Lapidus A."/>
            <person name="Copeland A."/>
            <person name="Glavina Del Rio T."/>
            <person name="Tice H."/>
            <person name="Dalin E."/>
            <person name="Lucas S."/>
            <person name="Barry K."/>
            <person name="Land M."/>
            <person name="Richardson P."/>
            <person name="Huber H."/>
            <person name="Kyrpides N.C."/>
        </authorList>
    </citation>
    <scope>NUCLEOTIDE SEQUENCE [LARGE SCALE GENOMIC DNA]</scope>
    <source>
        <strain evidence="4">ATCC 43588 / DSM 3639 / JCM 9404 / F1</strain>
    </source>
</reference>
<dbReference type="CDD" id="cd00207">
    <property type="entry name" value="fer2"/>
    <property type="match status" value="1"/>
</dbReference>
<evidence type="ECO:0000313" key="3">
    <source>
        <dbReference type="EMBL" id="ABN69125.1"/>
    </source>
</evidence>
<proteinExistence type="predicted"/>
<dbReference type="OrthoDB" id="27922at2157"/>
<dbReference type="PANTHER" id="PTHR42949:SF3">
    <property type="entry name" value="ANAEROBIC GLYCEROL-3-PHOSPHATE DEHYDROGENASE SUBUNIT B"/>
    <property type="match status" value="1"/>
</dbReference>
<dbReference type="InterPro" id="IPR006058">
    <property type="entry name" value="2Fe2S_fd_BS"/>
</dbReference>
<organism evidence="3 4">
    <name type="scientific">Staphylothermus marinus (strain ATCC 43588 / DSM 3639 / JCM 9404 / F1)</name>
    <dbReference type="NCBI Taxonomy" id="399550"/>
    <lineage>
        <taxon>Archaea</taxon>
        <taxon>Thermoproteota</taxon>
        <taxon>Thermoprotei</taxon>
        <taxon>Desulfurococcales</taxon>
        <taxon>Desulfurococcaceae</taxon>
        <taxon>Staphylothermus</taxon>
    </lineage>
</organism>
<dbReference type="Pfam" id="PF07992">
    <property type="entry name" value="Pyr_redox_2"/>
    <property type="match status" value="1"/>
</dbReference>
<dbReference type="InterPro" id="IPR042204">
    <property type="entry name" value="2Fe-2S-bd_N"/>
</dbReference>
<sequence length="494" mass="54454">MSGNYRIIKHPIIDFRRGRRVIFYYEDKAIEAYEGESILAALYAVGYRVFSYSSDGKRPRGAFCMIGKCSSCLSIVDDVPNTRICIEPVREGVRVYKQRGIAEVPRKTNYTPAETVEINTDALIIGGGPAGLQASLVLADLGLDVVLVDDHFRLGGQLIKQTHRFFGDKKFYGGIRGYNIAEKLSKLVKEKKNIHVYTRAYAYGLFRNNIVGVAVRGDKPVNLLVKPKIIIGSTGACEKTIFFENNDLPGIMGAGGAQTLMNEYGVRPGDRALIIGSGNVGLIVSYQLLQAGVKVVGIAEILPHIGGWFVHAAKVRRLGIPFYMRHTITKAIGSNRVEKAEISMVNDKFEPIPGSEKVFDVDLVLLAVGLQPNYAFYSQAGAVLKYVPELGGLAPIRTKYMETSVENLYIAGDASGIEEATTAFIEGEIAALSAAIKLGVDKESIRKRRDELLDYLWNEYRLSPVVSRARAGKLKVTVSEEEMEKIRRGEYDGI</sequence>
<evidence type="ECO:0000256" key="1">
    <source>
        <dbReference type="ARBA" id="ARBA00023002"/>
    </source>
</evidence>
<dbReference type="GeneID" id="4906606"/>
<accession>A3DKG5</accession>
<feature type="domain" description="FAD/NAD(P)-binding" evidence="2">
    <location>
        <begin position="121"/>
        <end position="427"/>
    </location>
</feature>
<dbReference type="SUPFAM" id="SSF51905">
    <property type="entry name" value="FAD/NAD(P)-binding domain"/>
    <property type="match status" value="1"/>
</dbReference>
<dbReference type="InterPro" id="IPR001041">
    <property type="entry name" value="2Fe-2S_ferredoxin-type"/>
</dbReference>
<dbReference type="Proteomes" id="UP000000254">
    <property type="component" value="Chromosome"/>
</dbReference>
<dbReference type="PRINTS" id="PR00368">
    <property type="entry name" value="FADPNR"/>
</dbReference>
<dbReference type="HOGENOM" id="CLU_030705_2_0_2"/>